<sequence>MAPPGSNSAPRSKPNKVRFGFSRGLKRLLTNLTLSRSKSRSRPNTLTLFDMVTNSTKNYTVIRKHASCISIRYEDSAIGSSTRGHSAISNHKIAKHSNGAYRPPRMEDRVVDVRLESVYDDGEAHGRYVFASALQDAWHAQDIENIRTRYV</sequence>
<organism evidence="1 2">
    <name type="scientific">Thanatephorus cucumeris (strain AG1-IB / isolate 7/3/14)</name>
    <name type="common">Lettuce bottom rot fungus</name>
    <name type="synonym">Rhizoctonia solani</name>
    <dbReference type="NCBI Taxonomy" id="1108050"/>
    <lineage>
        <taxon>Eukaryota</taxon>
        <taxon>Fungi</taxon>
        <taxon>Dikarya</taxon>
        <taxon>Basidiomycota</taxon>
        <taxon>Agaricomycotina</taxon>
        <taxon>Agaricomycetes</taxon>
        <taxon>Cantharellales</taxon>
        <taxon>Ceratobasidiaceae</taxon>
        <taxon>Rhizoctonia</taxon>
        <taxon>Rhizoctonia solani AG-1</taxon>
    </lineage>
</organism>
<dbReference type="OrthoDB" id="3216702at2759"/>
<dbReference type="EMBL" id="LN679124">
    <property type="protein sequence ID" value="CEL56785.1"/>
    <property type="molecule type" value="Genomic_DNA"/>
</dbReference>
<reference evidence="1 2" key="1">
    <citation type="submission" date="2014-11" db="EMBL/GenBank/DDBJ databases">
        <authorList>
            <person name="Wibberg Daniel"/>
        </authorList>
    </citation>
    <scope>NUCLEOTIDE SEQUENCE [LARGE SCALE GENOMIC DNA]</scope>
    <source>
        <strain evidence="1">Rhizoctonia solani AG1-IB 7/3/14</strain>
    </source>
</reference>
<accession>A0A0B7FGL6</accession>
<name>A0A0B7FGL6_THACB</name>
<protein>
    <submittedName>
        <fullName evidence="1">Uncharacterized protein</fullName>
    </submittedName>
</protein>
<dbReference type="Proteomes" id="UP000059188">
    <property type="component" value="Unassembled WGS sequence"/>
</dbReference>
<evidence type="ECO:0000313" key="1">
    <source>
        <dbReference type="EMBL" id="CEL56785.1"/>
    </source>
</evidence>
<gene>
    <name evidence="1" type="ORF">RSOLAG1IB_08087</name>
</gene>
<keyword evidence="2" id="KW-1185">Reference proteome</keyword>
<dbReference type="AlphaFoldDB" id="A0A0B7FGL6"/>
<evidence type="ECO:0000313" key="2">
    <source>
        <dbReference type="Proteomes" id="UP000059188"/>
    </source>
</evidence>
<proteinExistence type="predicted"/>